<comment type="similarity">
    <text evidence="2 8">Belongs to the TGF-beta family.</text>
</comment>
<dbReference type="InterPro" id="IPR017948">
    <property type="entry name" value="TGFb_CS"/>
</dbReference>
<dbReference type="OrthoDB" id="5987191at2759"/>
<evidence type="ECO:0000256" key="8">
    <source>
        <dbReference type="RuleBase" id="RU000354"/>
    </source>
</evidence>
<evidence type="ECO:0000313" key="12">
    <source>
        <dbReference type="EMBL" id="RUS89938.1"/>
    </source>
</evidence>
<evidence type="ECO:0000256" key="3">
    <source>
        <dbReference type="ARBA" id="ARBA00022525"/>
    </source>
</evidence>
<keyword evidence="4 10" id="KW-0732">Signal</keyword>
<evidence type="ECO:0000256" key="2">
    <source>
        <dbReference type="ARBA" id="ARBA00006656"/>
    </source>
</evidence>
<evidence type="ECO:0000313" key="13">
    <source>
        <dbReference type="Proteomes" id="UP000271974"/>
    </source>
</evidence>
<feature type="compositionally biased region" description="Low complexity" evidence="9">
    <location>
        <begin position="328"/>
        <end position="338"/>
    </location>
</feature>
<evidence type="ECO:0000259" key="11">
    <source>
        <dbReference type="PROSITE" id="PS51362"/>
    </source>
</evidence>
<evidence type="ECO:0000256" key="5">
    <source>
        <dbReference type="ARBA" id="ARBA00023030"/>
    </source>
</evidence>
<evidence type="ECO:0000256" key="6">
    <source>
        <dbReference type="ARBA" id="ARBA00023157"/>
    </source>
</evidence>
<evidence type="ECO:0000256" key="7">
    <source>
        <dbReference type="ARBA" id="ARBA00023180"/>
    </source>
</evidence>
<evidence type="ECO:0000256" key="10">
    <source>
        <dbReference type="SAM" id="SignalP"/>
    </source>
</evidence>
<organism evidence="12 13">
    <name type="scientific">Elysia chlorotica</name>
    <name type="common">Eastern emerald elysia</name>
    <name type="synonym">Sea slug</name>
    <dbReference type="NCBI Taxonomy" id="188477"/>
    <lineage>
        <taxon>Eukaryota</taxon>
        <taxon>Metazoa</taxon>
        <taxon>Spiralia</taxon>
        <taxon>Lophotrochozoa</taxon>
        <taxon>Mollusca</taxon>
        <taxon>Gastropoda</taxon>
        <taxon>Heterobranchia</taxon>
        <taxon>Euthyneura</taxon>
        <taxon>Panpulmonata</taxon>
        <taxon>Sacoglossa</taxon>
        <taxon>Placobranchoidea</taxon>
        <taxon>Plakobranchidae</taxon>
        <taxon>Elysia</taxon>
    </lineage>
</organism>
<proteinExistence type="inferred from homology"/>
<keyword evidence="6" id="KW-1015">Disulfide bond</keyword>
<reference evidence="12 13" key="1">
    <citation type="submission" date="2019-01" db="EMBL/GenBank/DDBJ databases">
        <title>A draft genome assembly of the solar-powered sea slug Elysia chlorotica.</title>
        <authorList>
            <person name="Cai H."/>
            <person name="Li Q."/>
            <person name="Fang X."/>
            <person name="Li J."/>
            <person name="Curtis N.E."/>
            <person name="Altenburger A."/>
            <person name="Shibata T."/>
            <person name="Feng M."/>
            <person name="Maeda T."/>
            <person name="Schwartz J.A."/>
            <person name="Shigenobu S."/>
            <person name="Lundholm N."/>
            <person name="Nishiyama T."/>
            <person name="Yang H."/>
            <person name="Hasebe M."/>
            <person name="Li S."/>
            <person name="Pierce S.K."/>
            <person name="Wang J."/>
        </authorList>
    </citation>
    <scope>NUCLEOTIDE SEQUENCE [LARGE SCALE GENOMIC DNA]</scope>
    <source>
        <strain evidence="12">EC2010</strain>
        <tissue evidence="12">Whole organism of an adult</tissue>
    </source>
</reference>
<keyword evidence="3" id="KW-0964">Secreted</keyword>
<dbReference type="STRING" id="188477.A0A3S1BRX1"/>
<dbReference type="PROSITE" id="PS00250">
    <property type="entry name" value="TGF_BETA_1"/>
    <property type="match status" value="1"/>
</dbReference>
<evidence type="ECO:0000256" key="4">
    <source>
        <dbReference type="ARBA" id="ARBA00022729"/>
    </source>
</evidence>
<gene>
    <name evidence="12" type="ORF">EGW08_002290</name>
</gene>
<feature type="region of interest" description="Disordered" evidence="9">
    <location>
        <begin position="309"/>
        <end position="344"/>
    </location>
</feature>
<feature type="region of interest" description="Disordered" evidence="9">
    <location>
        <begin position="544"/>
        <end position="639"/>
    </location>
</feature>
<protein>
    <recommendedName>
        <fullName evidence="11">TGF-beta family profile domain-containing protein</fullName>
    </recommendedName>
</protein>
<feature type="compositionally biased region" description="Basic residues" evidence="9">
    <location>
        <begin position="620"/>
        <end position="629"/>
    </location>
</feature>
<accession>A0A3S1BRX1</accession>
<dbReference type="GO" id="GO:0005615">
    <property type="term" value="C:extracellular space"/>
    <property type="evidence" value="ECO:0007669"/>
    <property type="project" value="TreeGrafter"/>
</dbReference>
<dbReference type="PROSITE" id="PS51362">
    <property type="entry name" value="TGF_BETA_2"/>
    <property type="match status" value="1"/>
</dbReference>
<feature type="compositionally biased region" description="Acidic residues" evidence="9">
    <location>
        <begin position="169"/>
        <end position="195"/>
    </location>
</feature>
<dbReference type="Pfam" id="PF00019">
    <property type="entry name" value="TGF_beta"/>
    <property type="match status" value="1"/>
</dbReference>
<feature type="compositionally biased region" description="Polar residues" evidence="9">
    <location>
        <begin position="586"/>
        <end position="605"/>
    </location>
</feature>
<feature type="signal peptide" evidence="10">
    <location>
        <begin position="1"/>
        <end position="22"/>
    </location>
</feature>
<feature type="region of interest" description="Disordered" evidence="9">
    <location>
        <begin position="163"/>
        <end position="206"/>
    </location>
</feature>
<sequence length="748" mass="84380">MAWSIPMYYFVWFFLSLPLGSAHPSSSQTRMKKTLMSMKTGINGSLVPDLHHRQRLNLRTETPNQNTMAIPSRTSTLFTNSSKLLEDTSLKAKQEEAPKLKPSASKTEIPLKYLNSGKEIPGESVLAPSGTVPRSPRSLRTISEDVVDAELVFGDADFDDPAQLHPDMLLEDTDTDANTDSEYDYDYGDYGDQPEEQQSQTSQSTPPEYMVRLYHMLEGTNIEMLKGTVVTSFANVNHEVPQKDNAGTTKYKLAFRTHFAAGAKKSQHTELRVFLDVEDSQGGESHQEDPGAETCVHLIVLEKLTANTKDQSNGTLDDGSNQEETSQGNSSDDGNDSSTWTPVAKKDVNISESKWIGIEVTTREDRWRTSRRREFEIQIKNCQPKEVDQDMNQGSENQYMNDTGKTKISIHVALNSKHDPILVVFSKKQVNRKASPSILSKGRSKRDLFAIHRGKTTISTTEGDGDKNRFTVRHSTAESFDFFSPKVGNIASQLHQARKTPVEELLGHYLDNSDKEELLGLNSMSSFGDISHFLDSAEKLALRRMEGSRKRPSFIDSVNSKHKERKSNLNKVPNTKTEETVASAILEQTLSRNPNLQPTDNQSDQTNEEPNERNAPRLRRDTRRRRRNLGSRTRTRDNKVWASSCHRAPMYVDFSEINWDSKIVYPHGYQAFQCVGKCFSPIADYLTPTMHAVIQTRLHTVSKKDARRACCVPTKLRPISVVTTNGETDIYDYHYEFSDMAVEDCGCR</sequence>
<feature type="domain" description="TGF-beta family profile" evidence="11">
    <location>
        <begin position="624"/>
        <end position="748"/>
    </location>
</feature>
<feature type="compositionally biased region" description="Basic and acidic residues" evidence="9">
    <location>
        <begin position="610"/>
        <end position="619"/>
    </location>
</feature>
<keyword evidence="7" id="KW-0325">Glycoprotein</keyword>
<comment type="subcellular location">
    <subcellularLocation>
        <location evidence="1">Secreted</location>
    </subcellularLocation>
</comment>
<dbReference type="FunFam" id="2.10.90.10:FF:000001">
    <property type="entry name" value="Bone morphogenetic protein 4"/>
    <property type="match status" value="1"/>
</dbReference>
<keyword evidence="13" id="KW-1185">Reference proteome</keyword>
<dbReference type="SMART" id="SM00204">
    <property type="entry name" value="TGFB"/>
    <property type="match status" value="1"/>
</dbReference>
<name>A0A3S1BRX1_ELYCH</name>
<feature type="chain" id="PRO_5018611573" description="TGF-beta family profile domain-containing protein" evidence="10">
    <location>
        <begin position="23"/>
        <end position="748"/>
    </location>
</feature>
<evidence type="ECO:0000256" key="9">
    <source>
        <dbReference type="SAM" id="MobiDB-lite"/>
    </source>
</evidence>
<dbReference type="InterPro" id="IPR029034">
    <property type="entry name" value="Cystine-knot_cytokine"/>
</dbReference>
<evidence type="ECO:0000256" key="1">
    <source>
        <dbReference type="ARBA" id="ARBA00004613"/>
    </source>
</evidence>
<comment type="caution">
    <text evidence="12">The sequence shown here is derived from an EMBL/GenBank/DDBJ whole genome shotgun (WGS) entry which is preliminary data.</text>
</comment>
<dbReference type="SUPFAM" id="SSF57501">
    <property type="entry name" value="Cystine-knot cytokines"/>
    <property type="match status" value="1"/>
</dbReference>
<dbReference type="Proteomes" id="UP000271974">
    <property type="component" value="Unassembled WGS sequence"/>
</dbReference>
<dbReference type="GO" id="GO:0005125">
    <property type="term" value="F:cytokine activity"/>
    <property type="evidence" value="ECO:0007669"/>
    <property type="project" value="TreeGrafter"/>
</dbReference>
<dbReference type="PANTHER" id="PTHR11848:SF307">
    <property type="entry name" value="BONE MORPHOGENETIC PROTEIN 10"/>
    <property type="match status" value="1"/>
</dbReference>
<dbReference type="EMBL" id="RQTK01000044">
    <property type="protein sequence ID" value="RUS89938.1"/>
    <property type="molecule type" value="Genomic_DNA"/>
</dbReference>
<dbReference type="GO" id="GO:0008083">
    <property type="term" value="F:growth factor activity"/>
    <property type="evidence" value="ECO:0007669"/>
    <property type="project" value="UniProtKB-KW"/>
</dbReference>
<dbReference type="AlphaFoldDB" id="A0A3S1BRX1"/>
<keyword evidence="5 8" id="KW-0339">Growth factor</keyword>
<dbReference type="InterPro" id="IPR015615">
    <property type="entry name" value="TGF-beta-rel"/>
</dbReference>
<dbReference type="PANTHER" id="PTHR11848">
    <property type="entry name" value="TGF-BETA FAMILY"/>
    <property type="match status" value="1"/>
</dbReference>
<feature type="compositionally biased region" description="Low complexity" evidence="9">
    <location>
        <begin position="196"/>
        <end position="206"/>
    </location>
</feature>
<dbReference type="InterPro" id="IPR001839">
    <property type="entry name" value="TGF-b_C"/>
</dbReference>
<dbReference type="Gene3D" id="2.10.90.10">
    <property type="entry name" value="Cystine-knot cytokines"/>
    <property type="match status" value="1"/>
</dbReference>
<feature type="compositionally biased region" description="Polar residues" evidence="9">
    <location>
        <begin position="309"/>
        <end position="327"/>
    </location>
</feature>